<dbReference type="EMBL" id="JASJQH010001032">
    <property type="protein sequence ID" value="KAK9762252.1"/>
    <property type="molecule type" value="Genomic_DNA"/>
</dbReference>
<name>A0ABR2WL79_9FUNG</name>
<evidence type="ECO:0000313" key="4">
    <source>
        <dbReference type="Proteomes" id="UP001479436"/>
    </source>
</evidence>
<dbReference type="InterPro" id="IPR007921">
    <property type="entry name" value="CHAP_dom"/>
</dbReference>
<dbReference type="Gene3D" id="3.90.1720.10">
    <property type="entry name" value="endopeptidase domain like (from Nostoc punctiforme)"/>
    <property type="match status" value="1"/>
</dbReference>
<accession>A0ABR2WL79</accession>
<dbReference type="InterPro" id="IPR038765">
    <property type="entry name" value="Papain-like_cys_pep_sf"/>
</dbReference>
<feature type="region of interest" description="Disordered" evidence="1">
    <location>
        <begin position="150"/>
        <end position="207"/>
    </location>
</feature>
<sequence length="321" mass="34688">MLYITLTPPEESNKNDAVVSESLFCNGNFVSTSNSSFYGADSSEPEFNECQLSYQTINGHIRNENLSRSHPLLFSSVNAFWKSEAKTMNSLTCFLIFSVWIHGAMVQPVPLYNTKIVSMVPSDSGILTTMLNTRPVGNIHTKLLRRNKNSFNYGGKKSANNSNNNTSNGSTSNGGYTASKSNVKGSTKTNSQSSNAKGNRSQSTGTLQFHFNNGQCTDWADARYAQLTGRHVDWSGDASTWASSARSAAGWTVSSQAKAPSIIALQPGVQGVGSDGHVACVESIESNGDVYTSNYNFNGGPYVKTFVTFKVGSGVSFIWHN</sequence>
<evidence type="ECO:0000256" key="1">
    <source>
        <dbReference type="SAM" id="MobiDB-lite"/>
    </source>
</evidence>
<dbReference type="Pfam" id="PF05257">
    <property type="entry name" value="CHAP"/>
    <property type="match status" value="1"/>
</dbReference>
<dbReference type="PROSITE" id="PS50911">
    <property type="entry name" value="CHAP"/>
    <property type="match status" value="1"/>
</dbReference>
<protein>
    <recommendedName>
        <fullName evidence="2">Peptidase C51 domain-containing protein</fullName>
    </recommendedName>
</protein>
<reference evidence="3 4" key="1">
    <citation type="submission" date="2023-04" db="EMBL/GenBank/DDBJ databases">
        <title>Genome of Basidiobolus ranarum AG-B5.</title>
        <authorList>
            <person name="Stajich J.E."/>
            <person name="Carter-House D."/>
            <person name="Gryganskyi A."/>
        </authorList>
    </citation>
    <scope>NUCLEOTIDE SEQUENCE [LARGE SCALE GENOMIC DNA]</scope>
    <source>
        <strain evidence="3 4">AG-B5</strain>
    </source>
</reference>
<dbReference type="SUPFAM" id="SSF54001">
    <property type="entry name" value="Cysteine proteinases"/>
    <property type="match status" value="1"/>
</dbReference>
<gene>
    <name evidence="3" type="ORF">K7432_012200</name>
</gene>
<comment type="caution">
    <text evidence="3">The sequence shown here is derived from an EMBL/GenBank/DDBJ whole genome shotgun (WGS) entry which is preliminary data.</text>
</comment>
<feature type="domain" description="Peptidase C51" evidence="2">
    <location>
        <begin position="191"/>
        <end position="319"/>
    </location>
</feature>
<proteinExistence type="predicted"/>
<evidence type="ECO:0000313" key="3">
    <source>
        <dbReference type="EMBL" id="KAK9762252.1"/>
    </source>
</evidence>
<dbReference type="Proteomes" id="UP001479436">
    <property type="component" value="Unassembled WGS sequence"/>
</dbReference>
<feature type="compositionally biased region" description="Low complexity" evidence="1">
    <location>
        <begin position="152"/>
        <end position="179"/>
    </location>
</feature>
<organism evidence="3 4">
    <name type="scientific">Basidiobolus ranarum</name>
    <dbReference type="NCBI Taxonomy" id="34480"/>
    <lineage>
        <taxon>Eukaryota</taxon>
        <taxon>Fungi</taxon>
        <taxon>Fungi incertae sedis</taxon>
        <taxon>Zoopagomycota</taxon>
        <taxon>Entomophthoromycotina</taxon>
        <taxon>Basidiobolomycetes</taxon>
        <taxon>Basidiobolales</taxon>
        <taxon>Basidiobolaceae</taxon>
        <taxon>Basidiobolus</taxon>
    </lineage>
</organism>
<evidence type="ECO:0000259" key="2">
    <source>
        <dbReference type="PROSITE" id="PS50911"/>
    </source>
</evidence>
<keyword evidence="4" id="KW-1185">Reference proteome</keyword>
<feature type="compositionally biased region" description="Polar residues" evidence="1">
    <location>
        <begin position="180"/>
        <end position="207"/>
    </location>
</feature>